<comment type="caution">
    <text evidence="1">The sequence shown here is derived from an EMBL/GenBank/DDBJ whole genome shotgun (WGS) entry which is preliminary data.</text>
</comment>
<reference evidence="1 2" key="1">
    <citation type="submission" date="2022-05" db="EMBL/GenBank/DDBJ databases">
        <title>Luteimonas sp. SX5, whole genome shotgun sequencing project.</title>
        <authorList>
            <person name="Zhao G."/>
            <person name="Shen L."/>
        </authorList>
    </citation>
    <scope>NUCLEOTIDE SEQUENCE [LARGE SCALE GENOMIC DNA]</scope>
    <source>
        <strain evidence="1 2">SX5</strain>
    </source>
</reference>
<evidence type="ECO:0000313" key="2">
    <source>
        <dbReference type="Proteomes" id="UP001431217"/>
    </source>
</evidence>
<name>A0ABT0MMR2_9GAMM</name>
<dbReference type="Proteomes" id="UP001431217">
    <property type="component" value="Unassembled WGS sequence"/>
</dbReference>
<organism evidence="1 2">
    <name type="scientific">Luteimonas galliterrae</name>
    <dbReference type="NCBI Taxonomy" id="2940486"/>
    <lineage>
        <taxon>Bacteria</taxon>
        <taxon>Pseudomonadati</taxon>
        <taxon>Pseudomonadota</taxon>
        <taxon>Gammaproteobacteria</taxon>
        <taxon>Lysobacterales</taxon>
        <taxon>Lysobacteraceae</taxon>
        <taxon>Luteimonas</taxon>
    </lineage>
</organism>
<proteinExistence type="predicted"/>
<accession>A0ABT0MMR2</accession>
<sequence>MIEAIQVAAMDAAQASPAARPAQSPQASAFDVRDFAAALERTGGAPQAGAPQQVIASVAAPPSEGTRAVLAALEHLNGGADNINAMSQTMTANSADLTPGEMMQMTMRCHQFLFQAELTSNVANRTSDGIQQLFRQQS</sequence>
<dbReference type="RefSeq" id="WP_249476209.1">
    <property type="nucleotide sequence ID" value="NZ_JAMBEP010000006.1"/>
</dbReference>
<protein>
    <recommendedName>
        <fullName evidence="3">Type III secretion protein HrpB2</fullName>
    </recommendedName>
</protein>
<evidence type="ECO:0008006" key="3">
    <source>
        <dbReference type="Google" id="ProtNLM"/>
    </source>
</evidence>
<gene>
    <name evidence="1" type="ORF">M2650_16215</name>
</gene>
<keyword evidence="2" id="KW-1185">Reference proteome</keyword>
<dbReference type="EMBL" id="JAMBEP010000006">
    <property type="protein sequence ID" value="MCL1636166.1"/>
    <property type="molecule type" value="Genomic_DNA"/>
</dbReference>
<evidence type="ECO:0000313" key="1">
    <source>
        <dbReference type="EMBL" id="MCL1636166.1"/>
    </source>
</evidence>